<accession>A0AAE3FXT5</accession>
<dbReference type="Pfam" id="PF24039">
    <property type="entry name" value="DUF7348"/>
    <property type="match status" value="1"/>
</dbReference>
<dbReference type="RefSeq" id="WP_250584411.1">
    <property type="nucleotide sequence ID" value="NZ_JAKRVX010000003.1"/>
</dbReference>
<evidence type="ECO:0000313" key="4">
    <source>
        <dbReference type="EMBL" id="MCL9817358.1"/>
    </source>
</evidence>
<reference evidence="4" key="2">
    <citation type="submission" date="2022-02" db="EMBL/GenBank/DDBJ databases">
        <authorList>
            <person name="Elcheninov A.G."/>
            <person name="Sorokin D.Y."/>
            <person name="Kublanov I.V."/>
        </authorList>
    </citation>
    <scope>NUCLEOTIDE SEQUENCE</scope>
    <source>
        <strain evidence="4">AArc-St2</strain>
    </source>
</reference>
<gene>
    <name evidence="4" type="ORF">AArcSt2_10430</name>
</gene>
<comment type="caution">
    <text evidence="4">The sequence shown here is derived from an EMBL/GenBank/DDBJ whole genome shotgun (WGS) entry which is preliminary data.</text>
</comment>
<dbReference type="InterPro" id="IPR055772">
    <property type="entry name" value="DUF7348"/>
</dbReference>
<dbReference type="Pfam" id="PF18009">
    <property type="entry name" value="Fer4_23"/>
    <property type="match status" value="1"/>
</dbReference>
<keyword evidence="5" id="KW-1185">Reference proteome</keyword>
<dbReference type="InterPro" id="IPR041346">
    <property type="entry name" value="DR2241_Fer4"/>
</dbReference>
<feature type="domain" description="DR2241 stabilising" evidence="2">
    <location>
        <begin position="103"/>
        <end position="211"/>
    </location>
</feature>
<dbReference type="EMBL" id="JAKRVX010000003">
    <property type="protein sequence ID" value="MCL9817358.1"/>
    <property type="molecule type" value="Genomic_DNA"/>
</dbReference>
<dbReference type="AlphaFoldDB" id="A0AAE3FXT5"/>
<protein>
    <submittedName>
        <fullName evidence="4">Uncharacterized protein</fullName>
    </submittedName>
</protein>
<evidence type="ECO:0000259" key="2">
    <source>
        <dbReference type="Pfam" id="PF18069"/>
    </source>
</evidence>
<reference evidence="4" key="1">
    <citation type="journal article" date="2022" name="Syst. Appl. Microbiol.">
        <title>Natronocalculus amylovorans gen. nov., sp. nov., and Natranaeroarchaeum aerophilus sp. nov., dominant culturable amylolytic natronoarchaea from hypersaline soda lakes in southwestern Siberia.</title>
        <authorList>
            <person name="Sorokin D.Y."/>
            <person name="Elcheninov A.G."/>
            <person name="Khizhniak T.V."/>
            <person name="Koenen M."/>
            <person name="Bale N.J."/>
            <person name="Damste J.S.S."/>
            <person name="Kublanov I.V."/>
        </authorList>
    </citation>
    <scope>NUCLEOTIDE SEQUENCE</scope>
    <source>
        <strain evidence="4">AArc-St2</strain>
    </source>
</reference>
<organism evidence="4 5">
    <name type="scientific">Natronocalculus amylovorans</name>
    <dbReference type="NCBI Taxonomy" id="2917812"/>
    <lineage>
        <taxon>Archaea</taxon>
        <taxon>Methanobacteriati</taxon>
        <taxon>Methanobacteriota</taxon>
        <taxon>Stenosarchaea group</taxon>
        <taxon>Halobacteria</taxon>
        <taxon>Halobacteriales</taxon>
        <taxon>Haloferacaceae</taxon>
        <taxon>Natronocalculus</taxon>
    </lineage>
</organism>
<feature type="domain" description="DUF7348" evidence="3">
    <location>
        <begin position="11"/>
        <end position="81"/>
    </location>
</feature>
<evidence type="ECO:0000259" key="3">
    <source>
        <dbReference type="Pfam" id="PF24039"/>
    </source>
</evidence>
<dbReference type="Gene3D" id="3.30.70.2320">
    <property type="match status" value="1"/>
</dbReference>
<proteinExistence type="predicted"/>
<feature type="domain" description="DR2241 4Fe-4S iron-sulfur cluster binding" evidence="1">
    <location>
        <begin position="214"/>
        <end position="294"/>
    </location>
</feature>
<dbReference type="Pfam" id="PF18069">
    <property type="entry name" value="DR2241"/>
    <property type="match status" value="1"/>
</dbReference>
<dbReference type="Gene3D" id="3.30.1360.190">
    <property type="match status" value="1"/>
</dbReference>
<dbReference type="InterPro" id="IPR041181">
    <property type="entry name" value="DR2241_middle"/>
</dbReference>
<dbReference type="Proteomes" id="UP001203207">
    <property type="component" value="Unassembled WGS sequence"/>
</dbReference>
<sequence>MSVTLDSIEPNQFDAFLSTLSSEDVIAFDDLYVRYEPKTDTYEFETNEITASRLSESELHEQARQASDYLTNWWFWSEVVGDEVPHLFAFLRFLEDGDEHPVVDRYAALADGMTKAWGQLQITTTLAQDGARQYEIRHVDDHDSSASTLDAYSDPLSARDISTFDGKGRYRPLRTAPSLPTGWVFTELSARDAYETVDTFYPATIANWYREHQGTIDIDHWRDTAERQTGIYGIIDELAYDAVEHVAATCCTDSQCLKRREWQYDEETPLHAEGGDGIFPCREPCSLVVAAARKWTTLEREETETYTFELTSSEKEQIEDIIHAVADDETDDIREADVYEGANRYRARFLREKRMDEHGHLIEADAGHGHSDHEQDTHEE</sequence>
<evidence type="ECO:0000313" key="5">
    <source>
        <dbReference type="Proteomes" id="UP001203207"/>
    </source>
</evidence>
<name>A0AAE3FXT5_9EURY</name>
<evidence type="ECO:0000259" key="1">
    <source>
        <dbReference type="Pfam" id="PF18009"/>
    </source>
</evidence>